<feature type="active site" evidence="1">
    <location>
        <position position="187"/>
    </location>
</feature>
<name>A0A443YJH0_9SPHI</name>
<dbReference type="PROSITE" id="PS51864">
    <property type="entry name" value="ASTACIN"/>
    <property type="match status" value="1"/>
</dbReference>
<dbReference type="OrthoDB" id="8455098at2"/>
<dbReference type="PANTHER" id="PTHR10127">
    <property type="entry name" value="DISCOIDIN, CUB, EGF, LAMININ , AND ZINC METALLOPROTEASE DOMAIN CONTAINING"/>
    <property type="match status" value="1"/>
</dbReference>
<feature type="binding site" evidence="1">
    <location>
        <position position="190"/>
    </location>
    <ligand>
        <name>Zn(2+)</name>
        <dbReference type="ChEBI" id="CHEBI:29105"/>
        <note>catalytic</note>
    </ligand>
</feature>
<keyword evidence="1" id="KW-0645">Protease</keyword>
<feature type="domain" description="Peptidase M12A" evidence="2">
    <location>
        <begin position="92"/>
        <end position="293"/>
    </location>
</feature>
<dbReference type="Gene3D" id="3.40.390.10">
    <property type="entry name" value="Collagenase (Catalytic Domain)"/>
    <property type="match status" value="1"/>
</dbReference>
<proteinExistence type="predicted"/>
<accession>A0A443YJH0</accession>
<sequence length="402" mass="45934">MTKKIKINAALLVLCCIMFTVGCKKENKIDFTKQEEIQSKGSYILYKLKDGGQVSVYINEKGEYIVGGDVVLSKDQINYLETNKIGAKSNGNQTQSTFTGEFVKLWYEGVVYYTINDPNNSSSIIAAINHWESNTPIRFVQRTYQYNYVNFSGVPSQGGGSSYLGMKGGMQEIKLIPNAGFTVAVHEIGHALGLMHEQTRTDRDQYINVNYSNINNDWKFQYDTYSVQGREGEHYGPFDFQSVMLYRSINSEASINGSSVPQMTRLDGSTWGDNYYLSQGDIDGINYIYTPIKIGWVSNYSEITDVSEYANKCKKDIWINFYEGNFNWITLPKPITVKIVCTRKDYSNHNYVYQIISQNIITLPAGTQQYQIGTETYEEQYDQNMNEMDGSYSITYNVIRMR</sequence>
<evidence type="ECO:0000313" key="3">
    <source>
        <dbReference type="EMBL" id="RWU03896.1"/>
    </source>
</evidence>
<dbReference type="InterPro" id="IPR006026">
    <property type="entry name" value="Peptidase_Metallo"/>
</dbReference>
<evidence type="ECO:0000259" key="2">
    <source>
        <dbReference type="PROSITE" id="PS51864"/>
    </source>
</evidence>
<organism evidence="3 4">
    <name type="scientific">Pedobacter chitinilyticus</name>
    <dbReference type="NCBI Taxonomy" id="2233776"/>
    <lineage>
        <taxon>Bacteria</taxon>
        <taxon>Pseudomonadati</taxon>
        <taxon>Bacteroidota</taxon>
        <taxon>Sphingobacteriia</taxon>
        <taxon>Sphingobacteriales</taxon>
        <taxon>Sphingobacteriaceae</taxon>
        <taxon>Pedobacter</taxon>
    </lineage>
</organism>
<dbReference type="SMART" id="SM00235">
    <property type="entry name" value="ZnMc"/>
    <property type="match status" value="1"/>
</dbReference>
<evidence type="ECO:0000313" key="4">
    <source>
        <dbReference type="Proteomes" id="UP000284120"/>
    </source>
</evidence>
<keyword evidence="4" id="KW-1185">Reference proteome</keyword>
<dbReference type="PROSITE" id="PS51257">
    <property type="entry name" value="PROKAR_LIPOPROTEIN"/>
    <property type="match status" value="1"/>
</dbReference>
<dbReference type="RefSeq" id="WP_113649136.1">
    <property type="nucleotide sequence ID" value="NZ_QMHN01000008.1"/>
</dbReference>
<gene>
    <name evidence="3" type="ORF">DPV69_19615</name>
</gene>
<dbReference type="GO" id="GO:0008270">
    <property type="term" value="F:zinc ion binding"/>
    <property type="evidence" value="ECO:0007669"/>
    <property type="project" value="UniProtKB-UniRule"/>
</dbReference>
<dbReference type="SUPFAM" id="SSF55486">
    <property type="entry name" value="Metalloproteases ('zincins'), catalytic domain"/>
    <property type="match status" value="1"/>
</dbReference>
<dbReference type="InterPro" id="IPR024079">
    <property type="entry name" value="MetalloPept_cat_dom_sf"/>
</dbReference>
<dbReference type="AlphaFoldDB" id="A0A443YJH0"/>
<dbReference type="EMBL" id="SAYW01000008">
    <property type="protein sequence ID" value="RWU03896.1"/>
    <property type="molecule type" value="Genomic_DNA"/>
</dbReference>
<keyword evidence="1" id="KW-0862">Zinc</keyword>
<keyword evidence="1" id="KW-0482">Metalloprotease</keyword>
<feature type="binding site" evidence="1">
    <location>
        <position position="186"/>
    </location>
    <ligand>
        <name>Zn(2+)</name>
        <dbReference type="ChEBI" id="CHEBI:29105"/>
        <note>catalytic</note>
    </ligand>
</feature>
<dbReference type="Pfam" id="PF01400">
    <property type="entry name" value="Astacin"/>
    <property type="match status" value="1"/>
</dbReference>
<dbReference type="PANTHER" id="PTHR10127:SF850">
    <property type="entry name" value="METALLOENDOPEPTIDASE"/>
    <property type="match status" value="1"/>
</dbReference>
<dbReference type="PRINTS" id="PR00480">
    <property type="entry name" value="ASTACIN"/>
</dbReference>
<comment type="cofactor">
    <cofactor evidence="1">
        <name>Zn(2+)</name>
        <dbReference type="ChEBI" id="CHEBI:29105"/>
    </cofactor>
    <text evidence="1">Binds 1 zinc ion per subunit.</text>
</comment>
<dbReference type="GO" id="GO:0004222">
    <property type="term" value="F:metalloendopeptidase activity"/>
    <property type="evidence" value="ECO:0007669"/>
    <property type="project" value="UniProtKB-UniRule"/>
</dbReference>
<reference evidence="3 4" key="1">
    <citation type="submission" date="2018-06" db="EMBL/GenBank/DDBJ databases">
        <title>Pedobacter endophyticus sp. nov., an endophytic bacterium isolated from a leaf of Triticum aestivum.</title>
        <authorList>
            <person name="Zhang L."/>
        </authorList>
    </citation>
    <scope>NUCLEOTIDE SEQUENCE [LARGE SCALE GENOMIC DNA]</scope>
    <source>
        <strain evidence="3 4">CM134L-2</strain>
    </source>
</reference>
<keyword evidence="1" id="KW-0378">Hydrolase</keyword>
<protein>
    <recommendedName>
        <fullName evidence="2">Peptidase M12A domain-containing protein</fullName>
    </recommendedName>
</protein>
<feature type="binding site" evidence="1">
    <location>
        <position position="196"/>
    </location>
    <ligand>
        <name>Zn(2+)</name>
        <dbReference type="ChEBI" id="CHEBI:29105"/>
        <note>catalytic</note>
    </ligand>
</feature>
<comment type="caution">
    <text evidence="1">Lacks conserved residue(s) required for the propagation of feature annotation.</text>
</comment>
<comment type="caution">
    <text evidence="3">The sequence shown here is derived from an EMBL/GenBank/DDBJ whole genome shotgun (WGS) entry which is preliminary data.</text>
</comment>
<dbReference type="InterPro" id="IPR001506">
    <property type="entry name" value="Peptidase_M12A"/>
</dbReference>
<evidence type="ECO:0000256" key="1">
    <source>
        <dbReference type="PROSITE-ProRule" id="PRU01211"/>
    </source>
</evidence>
<dbReference type="Proteomes" id="UP000284120">
    <property type="component" value="Unassembled WGS sequence"/>
</dbReference>
<keyword evidence="1" id="KW-0479">Metal-binding</keyword>
<dbReference type="GO" id="GO:0006508">
    <property type="term" value="P:proteolysis"/>
    <property type="evidence" value="ECO:0007669"/>
    <property type="project" value="UniProtKB-KW"/>
</dbReference>